<gene>
    <name evidence="4" type="ordered locus">Selsp_0455</name>
    <name evidence="5" type="ORF">SELSPUOL_02239</name>
</gene>
<dbReference type="GO" id="GO:0009228">
    <property type="term" value="P:thiamine biosynthetic process"/>
    <property type="evidence" value="ECO:0007669"/>
    <property type="project" value="UniProtKB-KW"/>
</dbReference>
<evidence type="ECO:0000313" key="5">
    <source>
        <dbReference type="EMBL" id="EEX76414.1"/>
    </source>
</evidence>
<name>C9LXN1_SELS3</name>
<dbReference type="KEGG" id="ssg:Selsp_0455"/>
<dbReference type="GO" id="GO:0004789">
    <property type="term" value="F:thiamine-phosphate diphosphorylase activity"/>
    <property type="evidence" value="ECO:0007669"/>
    <property type="project" value="TreeGrafter"/>
</dbReference>
<keyword evidence="7" id="KW-1185">Reference proteome</keyword>
<evidence type="ECO:0000256" key="1">
    <source>
        <dbReference type="ARBA" id="ARBA00004948"/>
    </source>
</evidence>
<dbReference type="Pfam" id="PF02581">
    <property type="entry name" value="TMP-TENI"/>
    <property type="match status" value="1"/>
</dbReference>
<feature type="domain" description="Thiamine phosphate synthase/TenI" evidence="3">
    <location>
        <begin position="9"/>
        <end position="194"/>
    </location>
</feature>
<dbReference type="Proteomes" id="UP000011124">
    <property type="component" value="Chromosome"/>
</dbReference>
<evidence type="ECO:0000259" key="3">
    <source>
        <dbReference type="Pfam" id="PF02581"/>
    </source>
</evidence>
<proteinExistence type="predicted"/>
<dbReference type="EMBL" id="CP002637">
    <property type="protein sequence ID" value="AEB99427.1"/>
    <property type="molecule type" value="Genomic_DNA"/>
</dbReference>
<dbReference type="GO" id="GO:0005737">
    <property type="term" value="C:cytoplasm"/>
    <property type="evidence" value="ECO:0007669"/>
    <property type="project" value="TreeGrafter"/>
</dbReference>
<dbReference type="STRING" id="546271.Selsp_0455"/>
<evidence type="ECO:0000313" key="4">
    <source>
        <dbReference type="EMBL" id="AEB99427.1"/>
    </source>
</evidence>
<accession>C9LXN1</accession>
<comment type="pathway">
    <text evidence="1">Cofactor biosynthesis; thiamine diphosphate biosynthesis.</text>
</comment>
<evidence type="ECO:0000313" key="6">
    <source>
        <dbReference type="Proteomes" id="UP000003505"/>
    </source>
</evidence>
<organism evidence="5 6">
    <name type="scientific">Selenomonas sputigena (strain ATCC 35185 / DSM 20758 / CCUG 44933 / VPI D19B-28)</name>
    <dbReference type="NCBI Taxonomy" id="546271"/>
    <lineage>
        <taxon>Bacteria</taxon>
        <taxon>Bacillati</taxon>
        <taxon>Bacillota</taxon>
        <taxon>Negativicutes</taxon>
        <taxon>Selenomonadales</taxon>
        <taxon>Selenomonadaceae</taxon>
        <taxon>Selenomonas</taxon>
    </lineage>
</organism>
<dbReference type="RefSeq" id="WP_006193581.1">
    <property type="nucleotide sequence ID" value="NC_015437.1"/>
</dbReference>
<sequence>MYRGRIIACITNRRLVKGDFLAQIERVAAMEMADWIIVREKDLSVEEYRMLFAKVARIVHKGGKKCLAHGRIALGMMSELGADGIHLPLDVLREWRAASGRRSAPQAGAVQLVGASAHSAAEIAEAVALGADYATLSPIFVTACKPGAVPLGIAALAAVCKESPIPIFALGGIGMDKLDACIEAGAAGCCMMSELMRCM</sequence>
<dbReference type="InterPro" id="IPR013785">
    <property type="entry name" value="Aldolase_TIM"/>
</dbReference>
<dbReference type="OrthoDB" id="9815348at2"/>
<dbReference type="HOGENOM" id="CLU_018272_3_4_9"/>
<dbReference type="EMBL" id="ACKP02000049">
    <property type="protein sequence ID" value="EEX76414.1"/>
    <property type="molecule type" value="Genomic_DNA"/>
</dbReference>
<dbReference type="CDD" id="cd00564">
    <property type="entry name" value="TMP_TenI"/>
    <property type="match status" value="1"/>
</dbReference>
<dbReference type="eggNOG" id="COG0352">
    <property type="taxonomic scope" value="Bacteria"/>
</dbReference>
<evidence type="ECO:0000256" key="2">
    <source>
        <dbReference type="ARBA" id="ARBA00022977"/>
    </source>
</evidence>
<dbReference type="PANTHER" id="PTHR20857">
    <property type="entry name" value="THIAMINE-PHOSPHATE PYROPHOSPHORYLASE"/>
    <property type="match status" value="1"/>
</dbReference>
<dbReference type="Proteomes" id="UP000003505">
    <property type="component" value="Unassembled WGS sequence"/>
</dbReference>
<dbReference type="InterPro" id="IPR022998">
    <property type="entry name" value="ThiamineP_synth_TenI"/>
</dbReference>
<reference evidence="4 7" key="2">
    <citation type="submission" date="2011-04" db="EMBL/GenBank/DDBJ databases">
        <title>The complete genome of Selenomonas sputigena DSM 20758.</title>
        <authorList>
            <consortium name="US DOE Joint Genome Institute (JGI-PGF)"/>
            <person name="Lucas S."/>
            <person name="Copeland A."/>
            <person name="Lapidus A."/>
            <person name="Bruce D."/>
            <person name="Goodwin L."/>
            <person name="Pitluck S."/>
            <person name="Peters L."/>
            <person name="Kyrpides N."/>
            <person name="Mavromatis K."/>
            <person name="Ivanova N."/>
            <person name="Ovchinnikova G."/>
            <person name="Teshima H."/>
            <person name="Detter J.C."/>
            <person name="Tapia R."/>
            <person name="Han C."/>
            <person name="Land M."/>
            <person name="Hauser L."/>
            <person name="Markowitz V."/>
            <person name="Cheng J.-F."/>
            <person name="Hugenholtz P."/>
            <person name="Woyke T."/>
            <person name="Wu D."/>
            <person name="Gronow S."/>
            <person name="Wellnitz S."/>
            <person name="Schneider S."/>
            <person name="Klenk H.-P."/>
            <person name="Eisen J.A."/>
        </authorList>
    </citation>
    <scope>NUCLEOTIDE SEQUENCE [LARGE SCALE GENOMIC DNA]</scope>
    <source>
        <strain evidence="4">ATCC 35185</strain>
        <strain evidence="7">ATCC 35185 / DSM 20758 / VPI D19B-28</strain>
    </source>
</reference>
<reference evidence="5 6" key="1">
    <citation type="submission" date="2009-09" db="EMBL/GenBank/DDBJ databases">
        <authorList>
            <person name="Weinstock G."/>
            <person name="Sodergren E."/>
            <person name="Clifton S."/>
            <person name="Fulton L."/>
            <person name="Fulton B."/>
            <person name="Courtney L."/>
            <person name="Fronick C."/>
            <person name="Harrison M."/>
            <person name="Strong C."/>
            <person name="Farmer C."/>
            <person name="Delahaunty K."/>
            <person name="Markovic C."/>
            <person name="Hall O."/>
            <person name="Minx P."/>
            <person name="Tomlinson C."/>
            <person name="Mitreva M."/>
            <person name="Nelson J."/>
            <person name="Hou S."/>
            <person name="Wollam A."/>
            <person name="Pepin K.H."/>
            <person name="Johnson M."/>
            <person name="Bhonagiri V."/>
            <person name="Nash W.E."/>
            <person name="Warren W."/>
            <person name="Chinwalla A."/>
            <person name="Mardis E.R."/>
            <person name="Wilson R.K."/>
        </authorList>
    </citation>
    <scope>NUCLEOTIDE SEQUENCE [LARGE SCALE GENOMIC DNA]</scope>
    <source>
        <strain evidence="5">ATCC 35185</strain>
        <strain evidence="6">ATCC 35185 / DSM 20758 / VPI D19B-28</strain>
    </source>
</reference>
<keyword evidence="2" id="KW-0784">Thiamine biosynthesis</keyword>
<dbReference type="Gene3D" id="3.20.20.70">
    <property type="entry name" value="Aldolase class I"/>
    <property type="match status" value="1"/>
</dbReference>
<dbReference type="SUPFAM" id="SSF51391">
    <property type="entry name" value="Thiamin phosphate synthase"/>
    <property type="match status" value="1"/>
</dbReference>
<protein>
    <submittedName>
        <fullName evidence="5">Putative thiamine-phosphate diphosphorylase</fullName>
    </submittedName>
    <submittedName>
        <fullName evidence="4">Thiamine monophosphate synthase</fullName>
    </submittedName>
</protein>
<dbReference type="AlphaFoldDB" id="C9LXN1"/>
<evidence type="ECO:0000313" key="7">
    <source>
        <dbReference type="Proteomes" id="UP000011124"/>
    </source>
</evidence>
<dbReference type="InterPro" id="IPR036206">
    <property type="entry name" value="ThiamineP_synth_sf"/>
</dbReference>
<dbReference type="PANTHER" id="PTHR20857:SF15">
    <property type="entry name" value="THIAMINE-PHOSPHATE SYNTHASE"/>
    <property type="match status" value="1"/>
</dbReference>